<evidence type="ECO:0000313" key="4">
    <source>
        <dbReference type="Proteomes" id="UP000007129"/>
    </source>
</evidence>
<reference evidence="3 4" key="1">
    <citation type="journal article" date="2012" name="BMC Genomics">
        <title>Tools to kill: Genome of one of the most destructive plant pathogenic fungi Macrophomina phaseolina.</title>
        <authorList>
            <person name="Islam M.S."/>
            <person name="Haque M.S."/>
            <person name="Islam M.M."/>
            <person name="Emdad E.M."/>
            <person name="Halim A."/>
            <person name="Hossen Q.M.M."/>
            <person name="Hossain M.Z."/>
            <person name="Ahmed B."/>
            <person name="Rahim S."/>
            <person name="Rahman M.S."/>
            <person name="Alam M.M."/>
            <person name="Hou S."/>
            <person name="Wan X."/>
            <person name="Saito J.A."/>
            <person name="Alam M."/>
        </authorList>
    </citation>
    <scope>NUCLEOTIDE SEQUENCE [LARGE SCALE GENOMIC DNA]</scope>
    <source>
        <strain evidence="3 4">MS6</strain>
    </source>
</reference>
<feature type="compositionally biased region" description="Polar residues" evidence="1">
    <location>
        <begin position="1"/>
        <end position="18"/>
    </location>
</feature>
<dbReference type="AlphaFoldDB" id="K2R444"/>
<dbReference type="GO" id="GO:0003964">
    <property type="term" value="F:RNA-directed DNA polymerase activity"/>
    <property type="evidence" value="ECO:0007669"/>
    <property type="project" value="UniProtKB-KW"/>
</dbReference>
<dbReference type="VEuPathDB" id="FungiDB:MPH_14077"/>
<dbReference type="STRING" id="1126212.K2R444"/>
<dbReference type="eggNOG" id="KOG0017">
    <property type="taxonomic scope" value="Eukaryota"/>
</dbReference>
<evidence type="ECO:0000313" key="3">
    <source>
        <dbReference type="EMBL" id="EKG08968.1"/>
    </source>
</evidence>
<gene>
    <name evidence="3" type="ORF">MPH_14077</name>
</gene>
<keyword evidence="3" id="KW-0695">RNA-directed DNA polymerase</keyword>
<dbReference type="InterPro" id="IPR013103">
    <property type="entry name" value="RVT_2"/>
</dbReference>
<name>K2R444_MACPH</name>
<protein>
    <submittedName>
        <fullName evidence="3">Reverse transcriptase RNA-dependent DNA polymerase</fullName>
    </submittedName>
</protein>
<accession>K2R444</accession>
<dbReference type="Pfam" id="PF07727">
    <property type="entry name" value="RVT_2"/>
    <property type="match status" value="1"/>
</dbReference>
<keyword evidence="3" id="KW-0808">Transferase</keyword>
<dbReference type="EMBL" id="AHHD01000879">
    <property type="protein sequence ID" value="EKG08968.1"/>
    <property type="molecule type" value="Genomic_DNA"/>
</dbReference>
<evidence type="ECO:0000256" key="1">
    <source>
        <dbReference type="SAM" id="MobiDB-lite"/>
    </source>
</evidence>
<proteinExistence type="predicted"/>
<dbReference type="Proteomes" id="UP000007129">
    <property type="component" value="Unassembled WGS sequence"/>
</dbReference>
<feature type="non-terminal residue" evidence="3">
    <location>
        <position position="467"/>
    </location>
</feature>
<feature type="compositionally biased region" description="Basic and acidic residues" evidence="1">
    <location>
        <begin position="84"/>
        <end position="100"/>
    </location>
</feature>
<feature type="region of interest" description="Disordered" evidence="1">
    <location>
        <begin position="1"/>
        <end position="118"/>
    </location>
</feature>
<sequence length="467" mass="53046">ESKAIETSQPEQVNQDQLQEMARQALEIEPQIPTLGTSESDSEPLSFEDASEGTQSDEEQDQQQSDHASESTESQSESDENPEPELRRSSRERYQTEKGKYNQRLVESRKGKRGPIPTTFTVPPILAYSFTTGLQHSPKIADLPPEPKTWEEAMKHPLKDQWLQGAHKEIAQHTKNGTWRVVKAPKFARILPCTWVFKYKADSSGNLASCKSRLCIRGDKQRPGLDYLETFASVARAATFKTLMALVTIFDLECDQADIISAFINGRIDKDDVYMSLPPGFEHDQEHMVAHLLKALYGLKQAPRIWQEEIGGYLISIGYKPLNSDLCVFQHQQHKGIILVYVDDLIFIHKKREIVNQMKQEIGQKYDIKDLGPISHYLGMKITRDRTTKTMWISQESYVNKILHQYHMEDCKPVTTPMDVSGANLKPRTEGLASTNLINEYQSIIGSLGYLANMTRADIAYSTHKLC</sequence>
<feature type="non-terminal residue" evidence="3">
    <location>
        <position position="1"/>
    </location>
</feature>
<organism evidence="3 4">
    <name type="scientific">Macrophomina phaseolina (strain MS6)</name>
    <name type="common">Charcoal rot fungus</name>
    <dbReference type="NCBI Taxonomy" id="1126212"/>
    <lineage>
        <taxon>Eukaryota</taxon>
        <taxon>Fungi</taxon>
        <taxon>Dikarya</taxon>
        <taxon>Ascomycota</taxon>
        <taxon>Pezizomycotina</taxon>
        <taxon>Dothideomycetes</taxon>
        <taxon>Dothideomycetes incertae sedis</taxon>
        <taxon>Botryosphaeriales</taxon>
        <taxon>Botryosphaeriaceae</taxon>
        <taxon>Macrophomina</taxon>
    </lineage>
</organism>
<dbReference type="InterPro" id="IPR043502">
    <property type="entry name" value="DNA/RNA_pol_sf"/>
</dbReference>
<dbReference type="HOGENOM" id="CLU_001650_15_4_1"/>
<dbReference type="OrthoDB" id="3693885at2759"/>
<feature type="compositionally biased region" description="Acidic residues" evidence="1">
    <location>
        <begin position="49"/>
        <end position="61"/>
    </location>
</feature>
<keyword evidence="3" id="KW-0548">Nucleotidyltransferase</keyword>
<dbReference type="InParanoid" id="K2R444"/>
<comment type="caution">
    <text evidence="3">The sequence shown here is derived from an EMBL/GenBank/DDBJ whole genome shotgun (WGS) entry which is preliminary data.</text>
</comment>
<evidence type="ECO:0000259" key="2">
    <source>
        <dbReference type="Pfam" id="PF07727"/>
    </source>
</evidence>
<dbReference type="SUPFAM" id="SSF56672">
    <property type="entry name" value="DNA/RNA polymerases"/>
    <property type="match status" value="1"/>
</dbReference>
<feature type="domain" description="Reverse transcriptase Ty1/copia-type" evidence="2">
    <location>
        <begin position="176"/>
        <end position="418"/>
    </location>
</feature>
<feature type="compositionally biased region" description="Low complexity" evidence="1">
    <location>
        <begin position="62"/>
        <end position="75"/>
    </location>
</feature>